<dbReference type="InterPro" id="IPR001138">
    <property type="entry name" value="Zn2Cys6_DnaBD"/>
</dbReference>
<evidence type="ECO:0000256" key="4">
    <source>
        <dbReference type="SAM" id="MobiDB-lite"/>
    </source>
</evidence>
<dbReference type="PANTHER" id="PTHR31001">
    <property type="entry name" value="UNCHARACTERIZED TRANSCRIPTIONAL REGULATORY PROTEIN"/>
    <property type="match status" value="1"/>
</dbReference>
<dbReference type="OMA" id="QSDCGSM"/>
<dbReference type="CDD" id="cd00067">
    <property type="entry name" value="GAL4"/>
    <property type="match status" value="1"/>
</dbReference>
<dbReference type="SMART" id="SM00066">
    <property type="entry name" value="GAL4"/>
    <property type="match status" value="1"/>
</dbReference>
<keyword evidence="8" id="KW-1185">Reference proteome</keyword>
<evidence type="ECO:0000313" key="8">
    <source>
        <dbReference type="Proteomes" id="UP000001056"/>
    </source>
</evidence>
<dbReference type="HOGENOM" id="CLU_007426_5_0_1"/>
<dbReference type="RefSeq" id="XP_001228723.1">
    <property type="nucleotide sequence ID" value="XM_001228722.1"/>
</dbReference>
<dbReference type="Proteomes" id="UP000001056">
    <property type="component" value="Unassembled WGS sequence"/>
</dbReference>
<feature type="domain" description="Xylanolytic transcriptional activator regulatory" evidence="6">
    <location>
        <begin position="412"/>
        <end position="486"/>
    </location>
</feature>
<evidence type="ECO:0000256" key="3">
    <source>
        <dbReference type="ARBA" id="ARBA00023242"/>
    </source>
</evidence>
<name>Q2HC47_CHAGB</name>
<feature type="region of interest" description="Disordered" evidence="4">
    <location>
        <begin position="160"/>
        <end position="199"/>
    </location>
</feature>
<evidence type="ECO:0000259" key="6">
    <source>
        <dbReference type="SMART" id="SM00906"/>
    </source>
</evidence>
<accession>Q2HC47</accession>
<keyword evidence="2" id="KW-0479">Metal-binding</keyword>
<dbReference type="InterPro" id="IPR036864">
    <property type="entry name" value="Zn2-C6_fun-type_DNA-bd_sf"/>
</dbReference>
<dbReference type="GeneID" id="4389497"/>
<dbReference type="GO" id="GO:0008270">
    <property type="term" value="F:zinc ion binding"/>
    <property type="evidence" value="ECO:0007669"/>
    <property type="project" value="InterPro"/>
</dbReference>
<proteinExistence type="predicted"/>
<dbReference type="GO" id="GO:0003677">
    <property type="term" value="F:DNA binding"/>
    <property type="evidence" value="ECO:0007669"/>
    <property type="project" value="InterPro"/>
</dbReference>
<evidence type="ECO:0000256" key="2">
    <source>
        <dbReference type="ARBA" id="ARBA00022723"/>
    </source>
</evidence>
<dbReference type="OrthoDB" id="4934715at2759"/>
<feature type="region of interest" description="Disordered" evidence="4">
    <location>
        <begin position="50"/>
        <end position="80"/>
    </location>
</feature>
<dbReference type="PANTHER" id="PTHR31001:SF74">
    <property type="entry name" value="ZN(II)2CYS6 TRANSCRIPTION FACTOR (EUROFUNG)"/>
    <property type="match status" value="1"/>
</dbReference>
<evidence type="ECO:0008006" key="9">
    <source>
        <dbReference type="Google" id="ProtNLM"/>
    </source>
</evidence>
<dbReference type="AlphaFoldDB" id="Q2HC47"/>
<evidence type="ECO:0000256" key="1">
    <source>
        <dbReference type="ARBA" id="ARBA00004123"/>
    </source>
</evidence>
<keyword evidence="3" id="KW-0539">Nucleus</keyword>
<dbReference type="EMBL" id="CH408030">
    <property type="protein sequence ID" value="EAQ90272.1"/>
    <property type="molecule type" value="Genomic_DNA"/>
</dbReference>
<dbReference type="eggNOG" id="ENOG502SHVI">
    <property type="taxonomic scope" value="Eukaryota"/>
</dbReference>
<organism evidence="7 8">
    <name type="scientific">Chaetomium globosum (strain ATCC 6205 / CBS 148.51 / DSM 1962 / NBRC 6347 / NRRL 1970)</name>
    <name type="common">Soil fungus</name>
    <dbReference type="NCBI Taxonomy" id="306901"/>
    <lineage>
        <taxon>Eukaryota</taxon>
        <taxon>Fungi</taxon>
        <taxon>Dikarya</taxon>
        <taxon>Ascomycota</taxon>
        <taxon>Pezizomycotina</taxon>
        <taxon>Sordariomycetes</taxon>
        <taxon>Sordariomycetidae</taxon>
        <taxon>Sordariales</taxon>
        <taxon>Chaetomiaceae</taxon>
        <taxon>Chaetomium</taxon>
    </lineage>
</organism>
<protein>
    <recommendedName>
        <fullName evidence="9">Transcription factor domain-containing protein</fullName>
    </recommendedName>
</protein>
<dbReference type="InterPro" id="IPR050613">
    <property type="entry name" value="Sec_Metabolite_Reg"/>
</dbReference>
<dbReference type="GO" id="GO:0006351">
    <property type="term" value="P:DNA-templated transcription"/>
    <property type="evidence" value="ECO:0007669"/>
    <property type="project" value="InterPro"/>
</dbReference>
<gene>
    <name evidence="7" type="ORF">CHGG_02207</name>
</gene>
<dbReference type="GO" id="GO:0000981">
    <property type="term" value="F:DNA-binding transcription factor activity, RNA polymerase II-specific"/>
    <property type="evidence" value="ECO:0007669"/>
    <property type="project" value="InterPro"/>
</dbReference>
<feature type="domain" description="Zn(2)-C6 fungal-type" evidence="5">
    <location>
        <begin position="77"/>
        <end position="131"/>
    </location>
</feature>
<comment type="subcellular location">
    <subcellularLocation>
        <location evidence="1">Nucleus</location>
    </subcellularLocation>
</comment>
<feature type="region of interest" description="Disordered" evidence="4">
    <location>
        <begin position="481"/>
        <end position="504"/>
    </location>
</feature>
<dbReference type="VEuPathDB" id="FungiDB:CHGG_02207"/>
<sequence length="840" mass="92321">MEGGGATPLNPEQRQQLPFPGDFLPLDGQTGGKNVPVTVMFLAHAASPMSLRSDGKAGQVEDGPQARPSPSASRRREKPQLSCNLCRRRKPLIPFPFARSRLRCDRQQPCSTCSSRGLACTYADNYATALSLPRPAAMHDRIVQLERLVMSLMPAPALNSMSGPAPNPGPTPALGPGLSPVPRAGPTCHGMATPAETAPPTVELETALEVGSECGSMHMSASELHYVGGDHWTAILDGIADLKDHFDQEERFRLAQAEHDTGAGVETTNPLGPRSTHTLLLYGCRLPVSRAEILAALPPKTAVDRYISRYFNRLDLVHSQYEAFWTNESNIPVVWVGLLFSMICLALLASDASDTAHGDPEHRSLQIDLYREKAVQCLIIGKYIKSGPYVLETVIHYVYIELILRGDADKDIWFLFGLEVNLAMRMGYHRDPSHFPGVSPLQSEIRRRLWATVLQGDMLISTQMGMPRMISDGIWDTAEPRNISDTDLDGNTTELPPPRPETELTPTLGIIARRRMFIALGKICDITSAAQPCGYSEMMRVDGILQQAVASIPPPFKPKPLAISVTDTPEVIMARLFILHLFHKGQIMLHRRFLYVDSPSPDEDVFAYSRTTCLDASLGALQIQNTLDEETGPGGQLFRMRWRVSSIMNHTFLTATMVLCSMLHRGRTFERKEEILTALTRTRTIWMRASSGSEEAKKAAETVSIVLARVGEGRGAQEHRKHEHGGGVMLSHQATRGTAPAEYISTDGSCLGNIGVDGHDVLPQNNTNVGSTAFDLFYLFRYDYPHGAVISTPAPVALYLPPLPLPRALRYSQLLVKHVTPVVACRQLALGLVQLVSLIH</sequence>
<dbReference type="STRING" id="306901.Q2HC47"/>
<evidence type="ECO:0000313" key="7">
    <source>
        <dbReference type="EMBL" id="EAQ90272.1"/>
    </source>
</evidence>
<dbReference type="GO" id="GO:0005634">
    <property type="term" value="C:nucleus"/>
    <property type="evidence" value="ECO:0007669"/>
    <property type="project" value="UniProtKB-SubCell"/>
</dbReference>
<reference evidence="8" key="1">
    <citation type="journal article" date="2015" name="Genome Announc.">
        <title>Draft genome sequence of the cellulolytic fungus Chaetomium globosum.</title>
        <authorList>
            <person name="Cuomo C.A."/>
            <person name="Untereiner W.A."/>
            <person name="Ma L.-J."/>
            <person name="Grabherr M."/>
            <person name="Birren B.W."/>
        </authorList>
    </citation>
    <scope>NUCLEOTIDE SEQUENCE [LARGE SCALE GENOMIC DNA]</scope>
    <source>
        <strain evidence="8">ATCC 6205 / CBS 148.51 / DSM 1962 / NBRC 6347 / NRRL 1970</strain>
    </source>
</reference>
<dbReference type="Gene3D" id="4.10.240.10">
    <property type="entry name" value="Zn(2)-C6 fungal-type DNA-binding domain"/>
    <property type="match status" value="1"/>
</dbReference>
<dbReference type="InterPro" id="IPR007219">
    <property type="entry name" value="XnlR_reg_dom"/>
</dbReference>
<dbReference type="Pfam" id="PF00172">
    <property type="entry name" value="Zn_clus"/>
    <property type="match status" value="1"/>
</dbReference>
<feature type="region of interest" description="Disordered" evidence="4">
    <location>
        <begin position="1"/>
        <end position="30"/>
    </location>
</feature>
<evidence type="ECO:0000259" key="5">
    <source>
        <dbReference type="SMART" id="SM00066"/>
    </source>
</evidence>
<dbReference type="Pfam" id="PF04082">
    <property type="entry name" value="Fungal_trans"/>
    <property type="match status" value="1"/>
</dbReference>
<dbReference type="SMART" id="SM00906">
    <property type="entry name" value="Fungal_trans"/>
    <property type="match status" value="1"/>
</dbReference>
<dbReference type="CDD" id="cd12148">
    <property type="entry name" value="fungal_TF_MHR"/>
    <property type="match status" value="1"/>
</dbReference>
<dbReference type="InParanoid" id="Q2HC47"/>